<sequence length="225" mass="24355">MSTAPENSTSCTVLNQIYNAPVEPNGTETGASGDEIPVKLTKSSLPYTWIFKQLENGAFHIIAPAPPNASDATADPSLELRATAKSNDFLYVRASTSAENTDPDVVQEWEVLSSARDGGAIEPIDGQFKGYYIIAARGDPKRVWMLPDGGDLTQVIDRVHWSRVLLVLTSPMVVQVVVKDLFLAAGPSEADKQAFSAKAATTQADSPNWTPRQWLWYIDSSAASN</sequence>
<comment type="caution">
    <text evidence="1">The sequence shown here is derived from an EMBL/GenBank/DDBJ whole genome shotgun (WGS) entry which is preliminary data.</text>
</comment>
<organism evidence="1 2">
    <name type="scientific">Meripilus lineatus</name>
    <dbReference type="NCBI Taxonomy" id="2056292"/>
    <lineage>
        <taxon>Eukaryota</taxon>
        <taxon>Fungi</taxon>
        <taxon>Dikarya</taxon>
        <taxon>Basidiomycota</taxon>
        <taxon>Agaricomycotina</taxon>
        <taxon>Agaricomycetes</taxon>
        <taxon>Polyporales</taxon>
        <taxon>Meripilaceae</taxon>
        <taxon>Meripilus</taxon>
    </lineage>
</organism>
<dbReference type="AlphaFoldDB" id="A0AAD5V5T6"/>
<dbReference type="EMBL" id="JANAWD010000148">
    <property type="protein sequence ID" value="KAJ3485581.1"/>
    <property type="molecule type" value="Genomic_DNA"/>
</dbReference>
<proteinExistence type="predicted"/>
<evidence type="ECO:0000313" key="2">
    <source>
        <dbReference type="Proteomes" id="UP001212997"/>
    </source>
</evidence>
<dbReference type="Proteomes" id="UP001212997">
    <property type="component" value="Unassembled WGS sequence"/>
</dbReference>
<name>A0AAD5V5T6_9APHY</name>
<evidence type="ECO:0000313" key="1">
    <source>
        <dbReference type="EMBL" id="KAJ3485581.1"/>
    </source>
</evidence>
<protein>
    <submittedName>
        <fullName evidence="1">Uncharacterized protein</fullName>
    </submittedName>
</protein>
<reference evidence="1" key="1">
    <citation type="submission" date="2022-07" db="EMBL/GenBank/DDBJ databases">
        <title>Genome Sequence of Physisporinus lineatus.</title>
        <authorList>
            <person name="Buettner E."/>
        </authorList>
    </citation>
    <scope>NUCLEOTIDE SEQUENCE</scope>
    <source>
        <strain evidence="1">VT162</strain>
    </source>
</reference>
<gene>
    <name evidence="1" type="ORF">NLI96_g4848</name>
</gene>
<keyword evidence="2" id="KW-1185">Reference proteome</keyword>
<accession>A0AAD5V5T6</accession>